<dbReference type="InterPro" id="IPR028161">
    <property type="entry name" value="Met8-like"/>
</dbReference>
<evidence type="ECO:0000256" key="4">
    <source>
        <dbReference type="ARBA" id="ARBA00023027"/>
    </source>
</evidence>
<dbReference type="NCBIfam" id="TIGR01470">
    <property type="entry name" value="cysG_Nterm"/>
    <property type="match status" value="1"/>
</dbReference>
<evidence type="ECO:0000256" key="1">
    <source>
        <dbReference type="ARBA" id="ARBA00005010"/>
    </source>
</evidence>
<dbReference type="GO" id="GO:0043115">
    <property type="term" value="F:precorrin-2 dehydrogenase activity"/>
    <property type="evidence" value="ECO:0007669"/>
    <property type="project" value="UniProtKB-EC"/>
</dbReference>
<evidence type="ECO:0000313" key="8">
    <source>
        <dbReference type="Proteomes" id="UP000013785"/>
    </source>
</evidence>
<evidence type="ECO:0000256" key="5">
    <source>
        <dbReference type="ARBA" id="ARBA00023244"/>
    </source>
</evidence>
<dbReference type="eggNOG" id="COG1648">
    <property type="taxonomic scope" value="Bacteria"/>
</dbReference>
<evidence type="ECO:0000256" key="6">
    <source>
        <dbReference type="ARBA" id="ARBA00047561"/>
    </source>
</evidence>
<dbReference type="HOGENOM" id="CLU_011276_8_3_9"/>
<dbReference type="UniPathway" id="UPA00262">
    <property type="reaction ID" value="UER00222"/>
</dbReference>
<dbReference type="Proteomes" id="UP000013785">
    <property type="component" value="Unassembled WGS sequence"/>
</dbReference>
<evidence type="ECO:0000256" key="2">
    <source>
        <dbReference type="ARBA" id="ARBA00012400"/>
    </source>
</evidence>
<dbReference type="EMBL" id="AJAT01000018">
    <property type="protein sequence ID" value="EOL41705.1"/>
    <property type="molecule type" value="Genomic_DNA"/>
</dbReference>
<dbReference type="InterPro" id="IPR006367">
    <property type="entry name" value="Sirohaem_synthase_N"/>
</dbReference>
<dbReference type="SUPFAM" id="SSF51735">
    <property type="entry name" value="NAD(P)-binding Rossmann-fold domains"/>
    <property type="match status" value="1"/>
</dbReference>
<reference evidence="7 8" key="1">
    <citation type="submission" date="2013-02" db="EMBL/GenBank/DDBJ databases">
        <title>The Genome Sequence of Enterococcus phoeniculicola BAA-412.</title>
        <authorList>
            <consortium name="The Broad Institute Genome Sequencing Platform"/>
            <consortium name="The Broad Institute Genome Sequencing Center for Infectious Disease"/>
            <person name="Earl A.M."/>
            <person name="Gilmore M.S."/>
            <person name="Lebreton F."/>
            <person name="Walker B."/>
            <person name="Young S.K."/>
            <person name="Zeng Q."/>
            <person name="Gargeya S."/>
            <person name="Fitzgerald M."/>
            <person name="Haas B."/>
            <person name="Abouelleil A."/>
            <person name="Alvarado L."/>
            <person name="Arachchi H.M."/>
            <person name="Berlin A.M."/>
            <person name="Chapman S.B."/>
            <person name="Dewar J."/>
            <person name="Goldberg J."/>
            <person name="Griggs A."/>
            <person name="Gujja S."/>
            <person name="Hansen M."/>
            <person name="Howarth C."/>
            <person name="Imamovic A."/>
            <person name="Larimer J."/>
            <person name="McCowan C."/>
            <person name="Murphy C."/>
            <person name="Neiman D."/>
            <person name="Pearson M."/>
            <person name="Priest M."/>
            <person name="Roberts A."/>
            <person name="Saif S."/>
            <person name="Shea T."/>
            <person name="Sisk P."/>
            <person name="Sykes S."/>
            <person name="Wortman J."/>
            <person name="Nusbaum C."/>
            <person name="Birren B."/>
        </authorList>
    </citation>
    <scope>NUCLEOTIDE SEQUENCE [LARGE SCALE GENOMIC DNA]</scope>
    <source>
        <strain evidence="7 8">ATCC BAA-412</strain>
    </source>
</reference>
<keyword evidence="3" id="KW-0560">Oxidoreductase</keyword>
<dbReference type="InterPro" id="IPR036291">
    <property type="entry name" value="NAD(P)-bd_dom_sf"/>
</dbReference>
<evidence type="ECO:0000313" key="7">
    <source>
        <dbReference type="EMBL" id="EOL41705.1"/>
    </source>
</evidence>
<dbReference type="STRING" id="154621.RV11_GL002773"/>
<dbReference type="GO" id="GO:0019354">
    <property type="term" value="P:siroheme biosynthetic process"/>
    <property type="evidence" value="ECO:0007669"/>
    <property type="project" value="UniProtKB-UniPathway"/>
</dbReference>
<organism evidence="7 8">
    <name type="scientific">Enterococcus phoeniculicola ATCC BAA-412</name>
    <dbReference type="NCBI Taxonomy" id="1158610"/>
    <lineage>
        <taxon>Bacteria</taxon>
        <taxon>Bacillati</taxon>
        <taxon>Bacillota</taxon>
        <taxon>Bacilli</taxon>
        <taxon>Lactobacillales</taxon>
        <taxon>Enterococcaceae</taxon>
        <taxon>Enterococcus</taxon>
    </lineage>
</organism>
<dbReference type="Pfam" id="PF13241">
    <property type="entry name" value="NAD_binding_7"/>
    <property type="match status" value="1"/>
</dbReference>
<dbReference type="EC" id="1.3.1.76" evidence="2"/>
<dbReference type="PATRIC" id="fig|1158610.3.peg.3258"/>
<evidence type="ECO:0000256" key="3">
    <source>
        <dbReference type="ARBA" id="ARBA00023002"/>
    </source>
</evidence>
<accession>R3WII0</accession>
<dbReference type="RefSeq" id="WP_010769901.1">
    <property type="nucleotide sequence ID" value="NZ_ASWE01000001.1"/>
</dbReference>
<sequence>MYPVLIELSKLTIVVVGGGKIATRKVRSLVEAGGTPLVISPTLSEELEQLSQQGVILVKKRTYQSGDIQQAHMVFICTDEHGVNQEILREASPQQLINDTTKQENSNFFNMAFFKEQDIGVGVTTFGKNPKKSKQLKQALQQFIQENE</sequence>
<dbReference type="AlphaFoldDB" id="R3WII0"/>
<comment type="catalytic activity">
    <reaction evidence="6">
        <text>precorrin-2 + NAD(+) = sirohydrochlorin + NADH + 2 H(+)</text>
        <dbReference type="Rhea" id="RHEA:15613"/>
        <dbReference type="ChEBI" id="CHEBI:15378"/>
        <dbReference type="ChEBI" id="CHEBI:57540"/>
        <dbReference type="ChEBI" id="CHEBI:57945"/>
        <dbReference type="ChEBI" id="CHEBI:58351"/>
        <dbReference type="ChEBI" id="CHEBI:58827"/>
        <dbReference type="EC" id="1.3.1.76"/>
    </reaction>
</comment>
<dbReference type="PANTHER" id="PTHR35330:SF1">
    <property type="entry name" value="SIROHEME BIOSYNTHESIS PROTEIN MET8"/>
    <property type="match status" value="1"/>
</dbReference>
<gene>
    <name evidence="7" type="ORF">UC3_03270</name>
</gene>
<comment type="caution">
    <text evidence="7">The sequence shown here is derived from an EMBL/GenBank/DDBJ whole genome shotgun (WGS) entry which is preliminary data.</text>
</comment>
<protein>
    <recommendedName>
        <fullName evidence="2">precorrin-2 dehydrogenase</fullName>
        <ecNumber evidence="2">1.3.1.76</ecNumber>
    </recommendedName>
</protein>
<dbReference type="GO" id="GO:0004325">
    <property type="term" value="F:ferrochelatase activity"/>
    <property type="evidence" value="ECO:0007669"/>
    <property type="project" value="InterPro"/>
</dbReference>
<dbReference type="OrthoDB" id="9773765at2"/>
<dbReference type="Gene3D" id="3.40.50.720">
    <property type="entry name" value="NAD(P)-binding Rossmann-like Domain"/>
    <property type="match status" value="1"/>
</dbReference>
<proteinExistence type="predicted"/>
<comment type="pathway">
    <text evidence="1">Porphyrin-containing compound metabolism; siroheme biosynthesis; sirohydrochlorin from precorrin-2: step 1/1.</text>
</comment>
<keyword evidence="8" id="KW-1185">Reference proteome</keyword>
<name>R3WII0_9ENTE</name>
<keyword evidence="4" id="KW-0520">NAD</keyword>
<dbReference type="PANTHER" id="PTHR35330">
    <property type="entry name" value="SIROHEME BIOSYNTHESIS PROTEIN MET8"/>
    <property type="match status" value="1"/>
</dbReference>
<keyword evidence="5" id="KW-0627">Porphyrin biosynthesis</keyword>